<dbReference type="Proteomes" id="UP001187343">
    <property type="component" value="Unassembled WGS sequence"/>
</dbReference>
<dbReference type="AlphaFoldDB" id="A0AA88P828"/>
<proteinExistence type="predicted"/>
<evidence type="ECO:0000313" key="1">
    <source>
        <dbReference type="EMBL" id="KAK2872202.1"/>
    </source>
</evidence>
<sequence>MNRFNLMESNVYLRKQQKKDTVPPVCLNAFIHQRPQTERFHLEIPAEWTVGSEALASASEEGFASKSDRVPFKLQLRATKTGACSD</sequence>
<comment type="caution">
    <text evidence="1">The sequence shown here is derived from an EMBL/GenBank/DDBJ whole genome shotgun (WGS) entry which is preliminary data.</text>
</comment>
<accession>A0AA88P828</accession>
<gene>
    <name evidence="1" type="ORF">Q8A67_022099</name>
</gene>
<protein>
    <submittedName>
        <fullName evidence="1">Uncharacterized protein</fullName>
    </submittedName>
</protein>
<reference evidence="1" key="1">
    <citation type="submission" date="2023-08" db="EMBL/GenBank/DDBJ databases">
        <title>Chromosome-level Genome Assembly of mud carp (Cirrhinus molitorella).</title>
        <authorList>
            <person name="Liu H."/>
        </authorList>
    </citation>
    <scope>NUCLEOTIDE SEQUENCE</scope>
    <source>
        <strain evidence="1">Prfri</strain>
        <tissue evidence="1">Muscle</tissue>
    </source>
</reference>
<keyword evidence="2" id="KW-1185">Reference proteome</keyword>
<organism evidence="1 2">
    <name type="scientific">Cirrhinus molitorella</name>
    <name type="common">mud carp</name>
    <dbReference type="NCBI Taxonomy" id="172907"/>
    <lineage>
        <taxon>Eukaryota</taxon>
        <taxon>Metazoa</taxon>
        <taxon>Chordata</taxon>
        <taxon>Craniata</taxon>
        <taxon>Vertebrata</taxon>
        <taxon>Euteleostomi</taxon>
        <taxon>Actinopterygii</taxon>
        <taxon>Neopterygii</taxon>
        <taxon>Teleostei</taxon>
        <taxon>Ostariophysi</taxon>
        <taxon>Cypriniformes</taxon>
        <taxon>Cyprinidae</taxon>
        <taxon>Labeoninae</taxon>
        <taxon>Labeonini</taxon>
        <taxon>Cirrhinus</taxon>
    </lineage>
</organism>
<evidence type="ECO:0000313" key="2">
    <source>
        <dbReference type="Proteomes" id="UP001187343"/>
    </source>
</evidence>
<dbReference type="EMBL" id="JAUYZG010000022">
    <property type="protein sequence ID" value="KAK2872202.1"/>
    <property type="molecule type" value="Genomic_DNA"/>
</dbReference>
<name>A0AA88P828_9TELE</name>